<dbReference type="InterPro" id="IPR018338">
    <property type="entry name" value="Carbonic_anhydrase_a-class_CS"/>
</dbReference>
<dbReference type="KEGG" id="muo:115480360"/>
<protein>
    <recommendedName>
        <fullName evidence="3 9">Carbonic anhydrase</fullName>
        <ecNumber evidence="3 9">4.2.1.1</ecNumber>
    </recommendedName>
</protein>
<dbReference type="PANTHER" id="PTHR18952">
    <property type="entry name" value="CARBONIC ANHYDRASE"/>
    <property type="match status" value="1"/>
</dbReference>
<dbReference type="OrthoDB" id="429145at2759"/>
<dbReference type="GO" id="GO:0005886">
    <property type="term" value="C:plasma membrane"/>
    <property type="evidence" value="ECO:0007669"/>
    <property type="project" value="TreeGrafter"/>
</dbReference>
<evidence type="ECO:0000313" key="11">
    <source>
        <dbReference type="Proteomes" id="UP000515156"/>
    </source>
</evidence>
<dbReference type="FunCoup" id="A0A6P7Z688">
    <property type="interactions" value="163"/>
</dbReference>
<dbReference type="Proteomes" id="UP000515156">
    <property type="component" value="Chromosome 11"/>
</dbReference>
<dbReference type="InterPro" id="IPR036398">
    <property type="entry name" value="CA_dom_sf"/>
</dbReference>
<dbReference type="CDD" id="cd03117">
    <property type="entry name" value="alpha_CA_IV_XV_like"/>
    <property type="match status" value="1"/>
</dbReference>
<evidence type="ECO:0000256" key="4">
    <source>
        <dbReference type="ARBA" id="ARBA00022723"/>
    </source>
</evidence>
<proteinExistence type="inferred from homology"/>
<evidence type="ECO:0000256" key="3">
    <source>
        <dbReference type="ARBA" id="ARBA00012925"/>
    </source>
</evidence>
<feature type="chain" id="PRO_5028507270" description="Carbonic anhydrase" evidence="9">
    <location>
        <begin position="30"/>
        <end position="331"/>
    </location>
</feature>
<keyword evidence="8 9" id="KW-0456">Lyase</keyword>
<name>A0A6P7Z688_9AMPH</name>
<dbReference type="InterPro" id="IPR001148">
    <property type="entry name" value="CA_dom"/>
</dbReference>
<feature type="domain" description="Alpha-carbonic anhydrase" evidence="10">
    <location>
        <begin position="31"/>
        <end position="301"/>
    </location>
</feature>
<organism evidence="11 12">
    <name type="scientific">Microcaecilia unicolor</name>
    <dbReference type="NCBI Taxonomy" id="1415580"/>
    <lineage>
        <taxon>Eukaryota</taxon>
        <taxon>Metazoa</taxon>
        <taxon>Chordata</taxon>
        <taxon>Craniata</taxon>
        <taxon>Vertebrata</taxon>
        <taxon>Euteleostomi</taxon>
        <taxon>Amphibia</taxon>
        <taxon>Gymnophiona</taxon>
        <taxon>Siphonopidae</taxon>
        <taxon>Microcaecilia</taxon>
    </lineage>
</organism>
<reference evidence="12" key="2">
    <citation type="submission" date="2025-08" db="UniProtKB">
        <authorList>
            <consortium name="RefSeq"/>
        </authorList>
    </citation>
    <scope>IDENTIFICATION</scope>
</reference>
<dbReference type="SUPFAM" id="SSF51069">
    <property type="entry name" value="Carbonic anhydrase"/>
    <property type="match status" value="1"/>
</dbReference>
<comment type="similarity">
    <text evidence="2 9">Belongs to the alpha-carbonic anhydrase family.</text>
</comment>
<comment type="catalytic activity">
    <reaction evidence="9">
        <text>hydrogencarbonate + H(+) = CO2 + H2O</text>
        <dbReference type="Rhea" id="RHEA:10748"/>
        <dbReference type="ChEBI" id="CHEBI:15377"/>
        <dbReference type="ChEBI" id="CHEBI:15378"/>
        <dbReference type="ChEBI" id="CHEBI:16526"/>
        <dbReference type="ChEBI" id="CHEBI:17544"/>
        <dbReference type="EC" id="4.2.1.1"/>
    </reaction>
</comment>
<dbReference type="SMART" id="SM01057">
    <property type="entry name" value="Carb_anhydrase"/>
    <property type="match status" value="1"/>
</dbReference>
<feature type="signal peptide" evidence="9">
    <location>
        <begin position="1"/>
        <end position="29"/>
    </location>
</feature>
<dbReference type="GeneID" id="115480360"/>
<accession>A0A6P7Z688</accession>
<evidence type="ECO:0000256" key="7">
    <source>
        <dbReference type="ARBA" id="ARBA00023180"/>
    </source>
</evidence>
<sequence length="331" mass="37261">MLLTWDRMRAPGCFLTLITFPVMLRQASGAGKWCYDSQDVSCGPAHWKDVNHNCGGENQSPINLDRTRMHRNQNLGNIIFQGYDRAPPGMWRLMNNGHSVLVRLEGETVIGNMNISGAGLPNTFQALQFHFHWGSPMSDGSEHTVDGKQYPMELHIVHLNAKYRSVAEATKDPNGLAVLGFLFTIAEADNPNYNTILAGLKNVSLKGNSVDLASTFRLDNLLPSMEKLSRYYRYQGSLTTPDCEEAVIWTVFEDTISISHAQLNEFVDTVHFTAISETPVKMKNNFRPPQPLKNRKVYASKYTMINHSASVHVSQFTFLFLLLLGQMQLHL</sequence>
<dbReference type="InterPro" id="IPR023561">
    <property type="entry name" value="Carbonic_anhydrase_a-class"/>
</dbReference>
<keyword evidence="11" id="KW-1185">Reference proteome</keyword>
<comment type="function">
    <text evidence="9">Reversible hydration of carbon dioxide.</text>
</comment>
<evidence type="ECO:0000259" key="10">
    <source>
        <dbReference type="PROSITE" id="PS51144"/>
    </source>
</evidence>
<keyword evidence="6 9" id="KW-0862">Zinc</keyword>
<dbReference type="PROSITE" id="PS00162">
    <property type="entry name" value="ALPHA_CA_1"/>
    <property type="match status" value="1"/>
</dbReference>
<dbReference type="PANTHER" id="PTHR18952:SF134">
    <property type="entry name" value="CARBONIC ANHYDRASE 15"/>
    <property type="match status" value="1"/>
</dbReference>
<dbReference type="InterPro" id="IPR041874">
    <property type="entry name" value="CA4/CA15"/>
</dbReference>
<comment type="cofactor">
    <cofactor evidence="1 9">
        <name>Zn(2+)</name>
        <dbReference type="ChEBI" id="CHEBI:29105"/>
    </cofactor>
</comment>
<dbReference type="Pfam" id="PF00194">
    <property type="entry name" value="Carb_anhydrase"/>
    <property type="match status" value="1"/>
</dbReference>
<gene>
    <name evidence="12" type="primary">LOC115480360</name>
</gene>
<evidence type="ECO:0000256" key="6">
    <source>
        <dbReference type="ARBA" id="ARBA00022833"/>
    </source>
</evidence>
<evidence type="ECO:0000256" key="5">
    <source>
        <dbReference type="ARBA" id="ARBA00022729"/>
    </source>
</evidence>
<dbReference type="GO" id="GO:0008270">
    <property type="term" value="F:zinc ion binding"/>
    <property type="evidence" value="ECO:0007669"/>
    <property type="project" value="UniProtKB-UniRule"/>
</dbReference>
<dbReference type="GO" id="GO:0004089">
    <property type="term" value="F:carbonate dehydratase activity"/>
    <property type="evidence" value="ECO:0007669"/>
    <property type="project" value="UniProtKB-UniRule"/>
</dbReference>
<keyword evidence="5 9" id="KW-0732">Signal</keyword>
<evidence type="ECO:0000256" key="1">
    <source>
        <dbReference type="ARBA" id="ARBA00001947"/>
    </source>
</evidence>
<evidence type="ECO:0000256" key="9">
    <source>
        <dbReference type="RuleBase" id="RU367011"/>
    </source>
</evidence>
<dbReference type="FunFam" id="3.10.200.10:FF:000003">
    <property type="entry name" value="Carbonic anhydrase 12"/>
    <property type="match status" value="1"/>
</dbReference>
<dbReference type="PROSITE" id="PS51144">
    <property type="entry name" value="ALPHA_CA_2"/>
    <property type="match status" value="1"/>
</dbReference>
<dbReference type="Gene3D" id="3.10.200.10">
    <property type="entry name" value="Alpha carbonic anhydrase"/>
    <property type="match status" value="1"/>
</dbReference>
<dbReference type="RefSeq" id="XP_030074857.1">
    <property type="nucleotide sequence ID" value="XM_030218997.1"/>
</dbReference>
<keyword evidence="7" id="KW-0325">Glycoprotein</keyword>
<evidence type="ECO:0000313" key="12">
    <source>
        <dbReference type="RefSeq" id="XP_030074857.1"/>
    </source>
</evidence>
<dbReference type="InParanoid" id="A0A6P7Z688"/>
<dbReference type="EC" id="4.2.1.1" evidence="3 9"/>
<keyword evidence="4 9" id="KW-0479">Metal-binding</keyword>
<evidence type="ECO:0000256" key="8">
    <source>
        <dbReference type="ARBA" id="ARBA00023239"/>
    </source>
</evidence>
<evidence type="ECO:0000256" key="2">
    <source>
        <dbReference type="ARBA" id="ARBA00010718"/>
    </source>
</evidence>
<reference evidence="11" key="1">
    <citation type="submission" date="2024-06" db="UniProtKB">
        <authorList>
            <consortium name="RefSeq"/>
        </authorList>
    </citation>
    <scope>NUCLEOTIDE SEQUENCE [LARGE SCALE GENOMIC DNA]</scope>
</reference>
<dbReference type="AlphaFoldDB" id="A0A6P7Z688"/>